<gene>
    <name evidence="1" type="ORF">M8818_001450</name>
</gene>
<proteinExistence type="predicted"/>
<dbReference type="EMBL" id="JAMKPW020000006">
    <property type="protein sequence ID" value="KAK8217198.1"/>
    <property type="molecule type" value="Genomic_DNA"/>
</dbReference>
<keyword evidence="2" id="KW-1185">Reference proteome</keyword>
<accession>A0ACC3SKB7</accession>
<evidence type="ECO:0000313" key="2">
    <source>
        <dbReference type="Proteomes" id="UP001320706"/>
    </source>
</evidence>
<evidence type="ECO:0000313" key="1">
    <source>
        <dbReference type="EMBL" id="KAK8217198.1"/>
    </source>
</evidence>
<sequence length="1397" mass="153758">MTSLPLSPDQTVELNDGRTGVIRFVGETSFAPGEWVGVELDEPSGKNDGSVQGLRYFDCEPLYGVFLRPAGVRGVLEQEEQQPKRGSRPQSTSGAASGSAMGNGAAVKSRPSSIAPGRAPGLGLDAKRRESALGSPSPAGRVLPPSGLRSPSKSPTKQLVTSSNTSSRTSTPSGLAGRPSTTPAAKRTSMAPPGTPAGRRTSTVPSSTTAGSRTATRPSVGGAVTRAPSTASRLGAGRTSILAGRQSFAPQRAPNKRLSTVSGQDKAEVTAQRSPMLSPGSEASPSEAGSREVQEDVREGSQETDSAPSAHPQPTPAEDATEAIEKPATTAQRRPSSSPAPSRRQPSPSASTTPLRSTRAPAPTNREVEDLRTKLSLLERRRLEDREKLKQLDRLQTERDRFEAIVNKLQAKLQPQSSELVQLRKQIAESALRFANIENMQAEHDAELENATLDREMAEETSEMLKAEVEALRERCEELGLEVEVLREENEELGREMSPEERGSQGWVQLERSNERLREALLRLRDMTQENETELKGRVKELEGEVKELGDVRAANEEVEEKLRESNAAVEDLKQQLEIAQGAEDLIEDLGEQKERLQEEVEELKATIDDLESLRELNDELEINHVEAEKQYLEEIDFKDSVINEQVRRAQQQQQTIEDLEYTIARFRQLVTDLQANLEEMRASRQISDTETEELSSRSRAMMDLNMKLQVNASKTQVKTIDLELRRLEAEEAAEHLAIVQLFLPDAFNADRDSVLALLRFKRVGFKARLVRDFVKDRISGQGTRPAEEDLFAACGVVDKLTWIQAMSERFVSSICGCSVEEFRKYESALYELEPVERALNSYIDGLKRDELREKRVDDELQRTMAVMEHLASLHIQQGLATTADDILMKTQLVESHLDSSGSALAASKALIRSKMPQPAPEEEEGPTELDNFFTDIDTLISQIRGAKFTASKTHRQVSDLHARSLTLDPVHLASFSASETTAATLTRFSTAFGTALQALFSSEGRTEPYTVSELLTALTTATTTVLSAPSAASTPFAAATTRLRTLTDAYTPISTLASDLTSTHEFLRNPNPWVSRATSLKNEKIRDAEQEAELLRLHDLVRDRSLLVRAKEAELEEHVLRIEMLEARQREVSRLAAANSDLEAQARDAKKALAVLEAKYEDLKVQIARVRTERDGLRIRAEKGEQRRKGEGMVGGVSRVELERERERVRSREALVRWLQGRIAGPLDASIPVSAPLGRRPDVSAGPSRGVGADADLSWLTAPLIPPPPPAEQRRQLLHAEGRDVLQSLLHMATAAKPVDLTRLPEKKLAWRPAAETSAYVVGKRREEWERWEEWRRSVVARAGEAVGSGMMRGRFRGLGKGEGLDGAGRGGVVEKGRVDGGASVRIVEPGEEMVG</sequence>
<reference evidence="1" key="1">
    <citation type="submission" date="2024-02" db="EMBL/GenBank/DDBJ databases">
        <title>Metagenome Assembled Genome of Zalaria obscura JY119.</title>
        <authorList>
            <person name="Vighnesh L."/>
            <person name="Jagadeeshwari U."/>
            <person name="Venkata Ramana C."/>
            <person name="Sasikala C."/>
        </authorList>
    </citation>
    <scope>NUCLEOTIDE SEQUENCE</scope>
    <source>
        <strain evidence="1">JY119</strain>
    </source>
</reference>
<comment type="caution">
    <text evidence="1">The sequence shown here is derived from an EMBL/GenBank/DDBJ whole genome shotgun (WGS) entry which is preliminary data.</text>
</comment>
<protein>
    <submittedName>
        <fullName evidence="1">Uncharacterized protein</fullName>
    </submittedName>
</protein>
<organism evidence="1 2">
    <name type="scientific">Zalaria obscura</name>
    <dbReference type="NCBI Taxonomy" id="2024903"/>
    <lineage>
        <taxon>Eukaryota</taxon>
        <taxon>Fungi</taxon>
        <taxon>Dikarya</taxon>
        <taxon>Ascomycota</taxon>
        <taxon>Pezizomycotina</taxon>
        <taxon>Dothideomycetes</taxon>
        <taxon>Dothideomycetidae</taxon>
        <taxon>Dothideales</taxon>
        <taxon>Zalariaceae</taxon>
        <taxon>Zalaria</taxon>
    </lineage>
</organism>
<name>A0ACC3SKB7_9PEZI</name>
<dbReference type="Proteomes" id="UP001320706">
    <property type="component" value="Unassembled WGS sequence"/>
</dbReference>